<protein>
    <submittedName>
        <fullName evidence="1">Rrf2 family transcriptional regulator</fullName>
    </submittedName>
</protein>
<dbReference type="Proteomes" id="UP001529180">
    <property type="component" value="Unassembled WGS sequence"/>
</dbReference>
<keyword evidence="2" id="KW-1185">Reference proteome</keyword>
<dbReference type="PROSITE" id="PS01332">
    <property type="entry name" value="HTH_RRF2_1"/>
    <property type="match status" value="1"/>
</dbReference>
<dbReference type="InterPro" id="IPR030489">
    <property type="entry name" value="TR_Rrf2-type_CS"/>
</dbReference>
<accession>A0ABT6GB42</accession>
<name>A0ABT6GB42_9PROT</name>
<dbReference type="Pfam" id="PF02082">
    <property type="entry name" value="Rrf2"/>
    <property type="match status" value="1"/>
</dbReference>
<dbReference type="Gene3D" id="1.10.10.10">
    <property type="entry name" value="Winged helix-like DNA-binding domain superfamily/Winged helix DNA-binding domain"/>
    <property type="match status" value="1"/>
</dbReference>
<dbReference type="PROSITE" id="PS51197">
    <property type="entry name" value="HTH_RRF2_2"/>
    <property type="match status" value="1"/>
</dbReference>
<evidence type="ECO:0000313" key="2">
    <source>
        <dbReference type="Proteomes" id="UP001529180"/>
    </source>
</evidence>
<comment type="caution">
    <text evidence="1">The sequence shown here is derived from an EMBL/GenBank/DDBJ whole genome shotgun (WGS) entry which is preliminary data.</text>
</comment>
<dbReference type="InterPro" id="IPR036388">
    <property type="entry name" value="WH-like_DNA-bd_sf"/>
</dbReference>
<dbReference type="InterPro" id="IPR011991">
    <property type="entry name" value="ArsR-like_HTH"/>
</dbReference>
<evidence type="ECO:0000313" key="1">
    <source>
        <dbReference type="EMBL" id="MDG4719292.1"/>
    </source>
</evidence>
<reference evidence="1 2" key="1">
    <citation type="submission" date="2023-03" db="EMBL/GenBank/DDBJ databases">
        <title>Strain FZY0004 represents a novel species in the genus Thalassospira isolated from seawater.</title>
        <authorList>
            <person name="Fu Z.-Y."/>
        </authorList>
    </citation>
    <scope>NUCLEOTIDE SEQUENCE [LARGE SCALE GENOMIC DNA]</scope>
    <source>
        <strain evidence="1 2">FZY0004</strain>
    </source>
</reference>
<dbReference type="PANTHER" id="PTHR33221">
    <property type="entry name" value="WINGED HELIX-TURN-HELIX TRANSCRIPTIONAL REGULATOR, RRF2 FAMILY"/>
    <property type="match status" value="1"/>
</dbReference>
<dbReference type="RefSeq" id="WP_114102457.1">
    <property type="nucleotide sequence ID" value="NZ_JARSBO010000004.1"/>
</dbReference>
<dbReference type="EMBL" id="JARSBO010000004">
    <property type="protein sequence ID" value="MDG4719292.1"/>
    <property type="molecule type" value="Genomic_DNA"/>
</dbReference>
<dbReference type="CDD" id="cd00090">
    <property type="entry name" value="HTH_ARSR"/>
    <property type="match status" value="1"/>
</dbReference>
<dbReference type="SUPFAM" id="SSF46785">
    <property type="entry name" value="Winged helix' DNA-binding domain"/>
    <property type="match status" value="1"/>
</dbReference>
<dbReference type="InterPro" id="IPR036390">
    <property type="entry name" value="WH_DNA-bd_sf"/>
</dbReference>
<dbReference type="PANTHER" id="PTHR33221:SF15">
    <property type="entry name" value="HTH-TYPE TRANSCRIPTIONAL REGULATOR YWGB-RELATED"/>
    <property type="match status" value="1"/>
</dbReference>
<dbReference type="NCBIfam" id="TIGR00738">
    <property type="entry name" value="rrf2_super"/>
    <property type="match status" value="1"/>
</dbReference>
<sequence>MMSLQKATLFALYAVLELAEDTERQLSASEIAERYNISTNHLAKVLRDLGRAGLVESVRGAGGGYRFCGNAKRTTLLDVVQLFEEVGTGPSNSIVQNTNAGSALSLVMDEIEEITHATLLSITLETMLKLMRKRRPEKQKPTSTGLFRAV</sequence>
<dbReference type="InterPro" id="IPR000944">
    <property type="entry name" value="Tscrpt_reg_Rrf2"/>
</dbReference>
<proteinExistence type="predicted"/>
<gene>
    <name evidence="1" type="ORF">P7680_09790</name>
</gene>
<organism evidence="1 2">
    <name type="scientific">Thalassospira aquimaris</name>
    <dbReference type="NCBI Taxonomy" id="3037796"/>
    <lineage>
        <taxon>Bacteria</taxon>
        <taxon>Pseudomonadati</taxon>
        <taxon>Pseudomonadota</taxon>
        <taxon>Alphaproteobacteria</taxon>
        <taxon>Rhodospirillales</taxon>
        <taxon>Thalassospiraceae</taxon>
        <taxon>Thalassospira</taxon>
    </lineage>
</organism>